<organism evidence="2 3">
    <name type="scientific">Roseivirga ehrenbergii (strain DSM 102268 / JCM 13514 / KCTC 12282 / NCIMB 14502 / KMM 6017)</name>
    <dbReference type="NCBI Taxonomy" id="279360"/>
    <lineage>
        <taxon>Bacteria</taxon>
        <taxon>Pseudomonadati</taxon>
        <taxon>Bacteroidota</taxon>
        <taxon>Cytophagia</taxon>
        <taxon>Cytophagales</taxon>
        <taxon>Roseivirgaceae</taxon>
        <taxon>Roseivirga</taxon>
    </lineage>
</organism>
<protein>
    <recommendedName>
        <fullName evidence="1">Transcriptional regulator AbiEi antitoxin N-terminal domain-containing protein</fullName>
    </recommendedName>
</protein>
<comment type="caution">
    <text evidence="2">The sequence shown here is derived from an EMBL/GenBank/DDBJ whole genome shotgun (WGS) entry which is preliminary data.</text>
</comment>
<accession>A0A150XBU4</accession>
<dbReference type="Pfam" id="PF11459">
    <property type="entry name" value="AbiEi_3"/>
    <property type="match status" value="1"/>
</dbReference>
<dbReference type="RefSeq" id="WP_062591270.1">
    <property type="nucleotide sequence ID" value="NZ_LQZQ01000023.1"/>
</dbReference>
<dbReference type="InterPro" id="IPR033455">
    <property type="entry name" value="AbiEi_3_N"/>
</dbReference>
<gene>
    <name evidence="2" type="ORF">MB14_02785</name>
</gene>
<name>A0A150XBU4_ROSEK</name>
<evidence type="ECO:0000259" key="1">
    <source>
        <dbReference type="Pfam" id="PF17194"/>
    </source>
</evidence>
<dbReference type="STRING" id="279360.MB14_02785"/>
<evidence type="ECO:0000313" key="3">
    <source>
        <dbReference type="Proteomes" id="UP000075583"/>
    </source>
</evidence>
<dbReference type="Proteomes" id="UP000075583">
    <property type="component" value="Unassembled WGS sequence"/>
</dbReference>
<proteinExistence type="predicted"/>
<evidence type="ECO:0000313" key="2">
    <source>
        <dbReference type="EMBL" id="KYG76191.1"/>
    </source>
</evidence>
<dbReference type="AlphaFoldDB" id="A0A150XBU4"/>
<sequence length="260" mass="29518">MSTVNTSKINQLLKIQPRGTVLLASWLVDKGYSFDLQRRYRESQWLESIGSGAMIRTGDHVNISGALYSLQTQLGLSTHFGGKSALAMQGKAHYLELSSKRVYLFGTKGENLPTWFIQHNWGTQIEYFSTKFLDSTLGLTEFQVKEFAIKISSPARALMECLYLSSNNEDFTECYELFEPLNNLRPDQVQELLESCTSVKVKRLFLYMAEKAKHSWFEYLNLEKIDLGHGKRSLVENGAYVSKYKITVPKALESNGGTIL</sequence>
<dbReference type="OrthoDB" id="1550938at2"/>
<dbReference type="Pfam" id="PF17194">
    <property type="entry name" value="AbiEi_3_N"/>
    <property type="match status" value="1"/>
</dbReference>
<keyword evidence="3" id="KW-1185">Reference proteome</keyword>
<feature type="domain" description="Transcriptional regulator AbiEi antitoxin N-terminal" evidence="1">
    <location>
        <begin position="6"/>
        <end position="97"/>
    </location>
</feature>
<dbReference type="InterPro" id="IPR021561">
    <property type="entry name" value="AbiEi_3"/>
</dbReference>
<reference evidence="2" key="1">
    <citation type="submission" date="2016-01" db="EMBL/GenBank/DDBJ databases">
        <title>Genome sequencing of Roseivirga ehrenbergii KMM 6017.</title>
        <authorList>
            <person name="Selvaratnam C."/>
            <person name="Thevarajoo S."/>
            <person name="Goh K.M."/>
            <person name="Ee R."/>
            <person name="Chan K.-G."/>
            <person name="Chong C.S."/>
        </authorList>
    </citation>
    <scope>NUCLEOTIDE SEQUENCE [LARGE SCALE GENOMIC DNA]</scope>
    <source>
        <strain evidence="2">KMM 6017</strain>
    </source>
</reference>
<dbReference type="EMBL" id="LQZQ01000023">
    <property type="protein sequence ID" value="KYG76191.1"/>
    <property type="molecule type" value="Genomic_DNA"/>
</dbReference>